<gene>
    <name evidence="1" type="ORF">GBV65_24080</name>
</gene>
<dbReference type="EMBL" id="DAAGAV010000059">
    <property type="protein sequence ID" value="HAB2310076.1"/>
    <property type="molecule type" value="Genomic_DNA"/>
</dbReference>
<protein>
    <submittedName>
        <fullName evidence="1">Uncharacterized protein</fullName>
    </submittedName>
</protein>
<comment type="caution">
    <text evidence="1">The sequence shown here is derived from an EMBL/GenBank/DDBJ whole genome shotgun (WGS) entry which is preliminary data.</text>
</comment>
<reference evidence="1" key="2">
    <citation type="submission" date="2019-10" db="EMBL/GenBank/DDBJ databases">
        <authorList>
            <consortium name="NCBI Pathogen Detection Project"/>
        </authorList>
    </citation>
    <scope>NUCLEOTIDE SEQUENCE</scope>
    <source>
        <strain evidence="1">Salmonella enterica</strain>
    </source>
</reference>
<organism evidence="1">
    <name type="scientific">Salmonella enterica I</name>
    <dbReference type="NCBI Taxonomy" id="59201"/>
    <lineage>
        <taxon>Bacteria</taxon>
        <taxon>Pseudomonadati</taxon>
        <taxon>Pseudomonadota</taxon>
        <taxon>Gammaproteobacteria</taxon>
        <taxon>Enterobacterales</taxon>
        <taxon>Enterobacteriaceae</taxon>
        <taxon>Salmonella</taxon>
    </lineage>
</organism>
<sequence>MNLLLPRDIVEAVLNDKKTKNARVAKCDGSEFFLELPSMNADFPAGKIILKLGDSGFYNKRTKSLEGAYGLRHIWDKHRVEIGATSAEDIVIFLESILLAGAEVLIDPKKGQNKAIVVESGTGMMILELKKPNGEDPYYSIITAYDRKSHPGTKLHTLI</sequence>
<dbReference type="RefSeq" id="WP_001050742.1">
    <property type="nucleotide sequence ID" value="NZ_SQQM01000071.1"/>
</dbReference>
<accession>A0A3U9BR67</accession>
<proteinExistence type="predicted"/>
<reference evidence="1" key="1">
    <citation type="journal article" date="2018" name="Genome Biol.">
        <title>SKESA: strategic k-mer extension for scrupulous assemblies.</title>
        <authorList>
            <person name="Souvorov A."/>
            <person name="Agarwala R."/>
            <person name="Lipman D.J."/>
        </authorList>
    </citation>
    <scope>NUCLEOTIDE SEQUENCE</scope>
    <source>
        <strain evidence="1">Salmonella enterica</strain>
    </source>
</reference>
<name>A0A3U9BR67_SALET</name>
<dbReference type="AlphaFoldDB" id="A0A3U9BR67"/>
<evidence type="ECO:0000313" key="1">
    <source>
        <dbReference type="EMBL" id="HAB2310076.1"/>
    </source>
</evidence>